<keyword evidence="2" id="KW-1185">Reference proteome</keyword>
<dbReference type="Proteomes" id="UP000282574">
    <property type="component" value="Unassembled WGS sequence"/>
</dbReference>
<protein>
    <submittedName>
        <fullName evidence="1">Uncharacterized protein</fullName>
    </submittedName>
</protein>
<accession>A0AB37UIK2</accession>
<evidence type="ECO:0000313" key="2">
    <source>
        <dbReference type="Proteomes" id="UP000282574"/>
    </source>
</evidence>
<evidence type="ECO:0000313" key="1">
    <source>
        <dbReference type="EMBL" id="RUT11216.1"/>
    </source>
</evidence>
<reference evidence="1 2" key="1">
    <citation type="journal article" date="2019" name="Genome Biol. Evol.">
        <title>Day and night: Metabolic profiles and evolutionary relationships of six axenic non-marine cyanobacteria.</title>
        <authorList>
            <person name="Will S.E."/>
            <person name="Henke P."/>
            <person name="Boedeker C."/>
            <person name="Huang S."/>
            <person name="Brinkmann H."/>
            <person name="Rohde M."/>
            <person name="Jarek M."/>
            <person name="Friedl T."/>
            <person name="Seufert S."/>
            <person name="Schumacher M."/>
            <person name="Overmann J."/>
            <person name="Neumann-Schaal M."/>
            <person name="Petersen J."/>
        </authorList>
    </citation>
    <scope>NUCLEOTIDE SEQUENCE [LARGE SCALE GENOMIC DNA]</scope>
    <source>
        <strain evidence="1 2">SAG 39.79</strain>
    </source>
</reference>
<comment type="caution">
    <text evidence="1">The sequence shown here is derived from an EMBL/GenBank/DDBJ whole genome shotgun (WGS) entry which is preliminary data.</text>
</comment>
<organism evidence="1 2">
    <name type="scientific">Chroococcidiopsis cubana SAG 39.79</name>
    <dbReference type="NCBI Taxonomy" id="388085"/>
    <lineage>
        <taxon>Bacteria</taxon>
        <taxon>Bacillati</taxon>
        <taxon>Cyanobacteriota</taxon>
        <taxon>Cyanophyceae</taxon>
        <taxon>Chroococcidiopsidales</taxon>
        <taxon>Chroococcidiopsidaceae</taxon>
        <taxon>Chroococcidiopsis</taxon>
    </lineage>
</organism>
<sequence length="178" mass="19588">MEISSLPKMIQEDRTDNTVVEESVEKNVAAVPEKLVLLEVAKTSTVEESPKPLSLAASTPTANVKIQAAMLTENTHIQSSSSEFRHSESTAAIDSLTTEVIGEELGDRNENSIDNALNNAIVRRYQAMNPHDTLLNLSIEEMKDVIFKKSSLLFHAPFIGIVERETFSSQGDSSLEEK</sequence>
<dbReference type="AlphaFoldDB" id="A0AB37UIK2"/>
<gene>
    <name evidence="1" type="ORF">DSM107010_34850</name>
</gene>
<dbReference type="RefSeq" id="WP_127023530.1">
    <property type="nucleotide sequence ID" value="NZ_JAVKZF010000004.1"/>
</dbReference>
<dbReference type="EMBL" id="RSCK01000029">
    <property type="protein sequence ID" value="RUT11216.1"/>
    <property type="molecule type" value="Genomic_DNA"/>
</dbReference>
<name>A0AB37UIK2_9CYAN</name>
<proteinExistence type="predicted"/>